<comment type="catalytic activity">
    <reaction evidence="11">
        <text>L-seryl-[protein] + ATP = O-phospho-L-seryl-[protein] + ADP + H(+)</text>
        <dbReference type="Rhea" id="RHEA:17989"/>
        <dbReference type="Rhea" id="RHEA-COMP:9863"/>
        <dbReference type="Rhea" id="RHEA-COMP:11604"/>
        <dbReference type="ChEBI" id="CHEBI:15378"/>
        <dbReference type="ChEBI" id="CHEBI:29999"/>
        <dbReference type="ChEBI" id="CHEBI:30616"/>
        <dbReference type="ChEBI" id="CHEBI:83421"/>
        <dbReference type="ChEBI" id="CHEBI:456216"/>
        <dbReference type="EC" id="2.7.11.1"/>
    </reaction>
</comment>
<keyword evidence="14" id="KW-0675">Receptor</keyword>
<dbReference type="Gene3D" id="1.10.510.10">
    <property type="entry name" value="Transferase(Phosphotransferase) domain 1"/>
    <property type="match status" value="1"/>
</dbReference>
<dbReference type="InterPro" id="IPR047117">
    <property type="entry name" value="PERK1-13-like"/>
</dbReference>
<keyword evidence="9" id="KW-0472">Membrane</keyword>
<feature type="region of interest" description="Disordered" evidence="12">
    <location>
        <begin position="410"/>
        <end position="443"/>
    </location>
</feature>
<proteinExistence type="predicted"/>
<comment type="caution">
    <text evidence="14">The sequence shown here is derived from an EMBL/GenBank/DDBJ whole genome shotgun (WGS) entry which is preliminary data.</text>
</comment>
<dbReference type="AlphaFoldDB" id="A0A7J6WLS6"/>
<dbReference type="OrthoDB" id="4062651at2759"/>
<organism evidence="14 15">
    <name type="scientific">Thalictrum thalictroides</name>
    <name type="common">Rue-anemone</name>
    <name type="synonym">Anemone thalictroides</name>
    <dbReference type="NCBI Taxonomy" id="46969"/>
    <lineage>
        <taxon>Eukaryota</taxon>
        <taxon>Viridiplantae</taxon>
        <taxon>Streptophyta</taxon>
        <taxon>Embryophyta</taxon>
        <taxon>Tracheophyta</taxon>
        <taxon>Spermatophyta</taxon>
        <taxon>Magnoliopsida</taxon>
        <taxon>Ranunculales</taxon>
        <taxon>Ranunculaceae</taxon>
        <taxon>Thalictroideae</taxon>
        <taxon>Thalictrum</taxon>
    </lineage>
</organism>
<dbReference type="InterPro" id="IPR011009">
    <property type="entry name" value="Kinase-like_dom_sf"/>
</dbReference>
<feature type="region of interest" description="Disordered" evidence="12">
    <location>
        <begin position="123"/>
        <end position="154"/>
    </location>
</feature>
<evidence type="ECO:0000313" key="14">
    <source>
        <dbReference type="EMBL" id="KAF5198314.1"/>
    </source>
</evidence>
<evidence type="ECO:0000256" key="12">
    <source>
        <dbReference type="SAM" id="MobiDB-lite"/>
    </source>
</evidence>
<evidence type="ECO:0000256" key="9">
    <source>
        <dbReference type="ARBA" id="ARBA00023136"/>
    </source>
</evidence>
<evidence type="ECO:0000256" key="10">
    <source>
        <dbReference type="ARBA" id="ARBA00047899"/>
    </source>
</evidence>
<dbReference type="GO" id="GO:0005886">
    <property type="term" value="C:plasma membrane"/>
    <property type="evidence" value="ECO:0007669"/>
    <property type="project" value="UniProtKB-SubCell"/>
</dbReference>
<evidence type="ECO:0000313" key="15">
    <source>
        <dbReference type="Proteomes" id="UP000554482"/>
    </source>
</evidence>
<keyword evidence="15" id="KW-1185">Reference proteome</keyword>
<comment type="catalytic activity">
    <reaction evidence="10">
        <text>L-threonyl-[protein] + ATP = O-phospho-L-threonyl-[protein] + ADP + H(+)</text>
        <dbReference type="Rhea" id="RHEA:46608"/>
        <dbReference type="Rhea" id="RHEA-COMP:11060"/>
        <dbReference type="Rhea" id="RHEA-COMP:11605"/>
        <dbReference type="ChEBI" id="CHEBI:15378"/>
        <dbReference type="ChEBI" id="CHEBI:30013"/>
        <dbReference type="ChEBI" id="CHEBI:30616"/>
        <dbReference type="ChEBI" id="CHEBI:61977"/>
        <dbReference type="ChEBI" id="CHEBI:456216"/>
        <dbReference type="EC" id="2.7.11.1"/>
    </reaction>
</comment>
<dbReference type="GO" id="GO:0004674">
    <property type="term" value="F:protein serine/threonine kinase activity"/>
    <property type="evidence" value="ECO:0007669"/>
    <property type="project" value="UniProtKB-KW"/>
</dbReference>
<evidence type="ECO:0000256" key="7">
    <source>
        <dbReference type="ARBA" id="ARBA00022840"/>
    </source>
</evidence>
<dbReference type="InterPro" id="IPR000719">
    <property type="entry name" value="Prot_kinase_dom"/>
</dbReference>
<reference evidence="14 15" key="1">
    <citation type="submission" date="2020-06" db="EMBL/GenBank/DDBJ databases">
        <title>Transcriptomic and genomic resources for Thalictrum thalictroides and T. hernandezii: Facilitating candidate gene discovery in an emerging model plant lineage.</title>
        <authorList>
            <person name="Arias T."/>
            <person name="Riano-Pachon D.M."/>
            <person name="Di Stilio V.S."/>
        </authorList>
    </citation>
    <scope>NUCLEOTIDE SEQUENCE [LARGE SCALE GENOMIC DNA]</scope>
    <source>
        <strain evidence="15">cv. WT478/WT964</strain>
        <tissue evidence="14">Leaves</tissue>
    </source>
</reference>
<dbReference type="EC" id="2.7.11.1" evidence="2"/>
<feature type="compositionally biased region" description="Basic and acidic residues" evidence="12">
    <location>
        <begin position="123"/>
        <end position="137"/>
    </location>
</feature>
<gene>
    <name evidence="14" type="ORF">FRX31_012099</name>
</gene>
<keyword evidence="3" id="KW-0723">Serine/threonine-protein kinase</keyword>
<dbReference type="InterPro" id="IPR001245">
    <property type="entry name" value="Ser-Thr/Tyr_kinase_cat_dom"/>
</dbReference>
<evidence type="ECO:0000256" key="5">
    <source>
        <dbReference type="ARBA" id="ARBA00022692"/>
    </source>
</evidence>
<protein>
    <recommendedName>
        <fullName evidence="2">non-specific serine/threonine protein kinase</fullName>
        <ecNumber evidence="2">2.7.11.1</ecNumber>
    </recommendedName>
</protein>
<feature type="region of interest" description="Disordered" evidence="12">
    <location>
        <begin position="12"/>
        <end position="86"/>
    </location>
</feature>
<evidence type="ECO:0000256" key="3">
    <source>
        <dbReference type="ARBA" id="ARBA00022527"/>
    </source>
</evidence>
<feature type="domain" description="Protein kinase" evidence="13">
    <location>
        <begin position="176"/>
        <end position="443"/>
    </location>
</feature>
<dbReference type="PANTHER" id="PTHR47982">
    <property type="entry name" value="PROLINE-RICH RECEPTOR-LIKE PROTEIN KINASE PERK4"/>
    <property type="match status" value="1"/>
</dbReference>
<keyword evidence="5" id="KW-0812">Transmembrane</keyword>
<keyword evidence="6" id="KW-0547">Nucleotide-binding</keyword>
<evidence type="ECO:0000259" key="13">
    <source>
        <dbReference type="PROSITE" id="PS50011"/>
    </source>
</evidence>
<keyword evidence="14" id="KW-0418">Kinase</keyword>
<dbReference type="GO" id="GO:0005524">
    <property type="term" value="F:ATP binding"/>
    <property type="evidence" value="ECO:0007669"/>
    <property type="project" value="UniProtKB-KW"/>
</dbReference>
<evidence type="ECO:0000256" key="4">
    <source>
        <dbReference type="ARBA" id="ARBA00022679"/>
    </source>
</evidence>
<feature type="compositionally biased region" description="Basic and acidic residues" evidence="12">
    <location>
        <begin position="415"/>
        <end position="425"/>
    </location>
</feature>
<keyword evidence="8" id="KW-1133">Transmembrane helix</keyword>
<sequence length="443" mass="50298">MAEVVLMLEKRIPVGNPPPPFPNWRPSSSNQTSELMVIQETYSDADESSDISSTTVDATHDTSINASKEEHKKEEHAEDSDNASSKSIKMLQTKLLQSEEFTESDIMSSTVVSMHDLIINAEEEHKEEPEKDSDNEKATSNFSNEISKDLDNTSSESIDPLQIRLFDKKEVYDITFGFCSRNTYSVLGLFYGGRFPNGVQIDVKIYYDDTGKKIVETLSRTAHPNIIRLYGHCFDGDQTQLVYEHVGDRTLDTILHQDHPISFEWVKLYDVAIQIAKGVAYLHNRGIVHNGIIPSSMLLDHYFSLKIAYFDRANFIKSDDAIVHEPKDRPSMREVLIMLERKEPVEAPPDLFLGNIYRSREDDEEKKYKSITVTSTIGEPMESRRLVGEIAVVKEILDIISTTFGAMHDTSINASKEEERNKEWAEVEDSADECATSNFSYED</sequence>
<evidence type="ECO:0000256" key="8">
    <source>
        <dbReference type="ARBA" id="ARBA00022989"/>
    </source>
</evidence>
<dbReference type="PROSITE" id="PS50011">
    <property type="entry name" value="PROTEIN_KINASE_DOM"/>
    <property type="match status" value="1"/>
</dbReference>
<comment type="subcellular location">
    <subcellularLocation>
        <location evidence="1">Cell membrane</location>
        <topology evidence="1">Single-pass membrane protein</topology>
    </subcellularLocation>
</comment>
<feature type="compositionally biased region" description="Basic and acidic residues" evidence="12">
    <location>
        <begin position="67"/>
        <end position="76"/>
    </location>
</feature>
<evidence type="ECO:0000256" key="6">
    <source>
        <dbReference type="ARBA" id="ARBA00022741"/>
    </source>
</evidence>
<evidence type="ECO:0000256" key="11">
    <source>
        <dbReference type="ARBA" id="ARBA00048679"/>
    </source>
</evidence>
<dbReference type="Gene3D" id="3.30.200.20">
    <property type="entry name" value="Phosphorylase Kinase, domain 1"/>
    <property type="match status" value="1"/>
</dbReference>
<keyword evidence="4" id="KW-0808">Transferase</keyword>
<dbReference type="SUPFAM" id="SSF56112">
    <property type="entry name" value="Protein kinase-like (PK-like)"/>
    <property type="match status" value="1"/>
</dbReference>
<accession>A0A7J6WLS6</accession>
<evidence type="ECO:0000256" key="2">
    <source>
        <dbReference type="ARBA" id="ARBA00012513"/>
    </source>
</evidence>
<keyword evidence="7" id="KW-0067">ATP-binding</keyword>
<dbReference type="EMBL" id="JABWDY010013410">
    <property type="protein sequence ID" value="KAF5198314.1"/>
    <property type="molecule type" value="Genomic_DNA"/>
</dbReference>
<dbReference type="Proteomes" id="UP000554482">
    <property type="component" value="Unassembled WGS sequence"/>
</dbReference>
<name>A0A7J6WLS6_THATH</name>
<feature type="compositionally biased region" description="Polar residues" evidence="12">
    <location>
        <begin position="50"/>
        <end position="65"/>
    </location>
</feature>
<dbReference type="Pfam" id="PF07714">
    <property type="entry name" value="PK_Tyr_Ser-Thr"/>
    <property type="match status" value="1"/>
</dbReference>
<evidence type="ECO:0000256" key="1">
    <source>
        <dbReference type="ARBA" id="ARBA00004162"/>
    </source>
</evidence>